<dbReference type="SUPFAM" id="SSF53254">
    <property type="entry name" value="Phosphoglycerate mutase-like"/>
    <property type="match status" value="1"/>
</dbReference>
<sequence length="190" mass="20894">MHTEVILVRHAASVPPTADGPGQLTRPLTRDGLRQARAWVDTLIAPRPAAVWSSPYRRAIQTVRPVANALGLPVRTRWDLREWDDGLPYTDDWISHYAESWADPARARPDGESLDKLTARASAALRELAGAHRGQVVLVAGHGTFIARALSGFGAPVDWAFWQRMSMPAVYRLRFAEPAADPAVTGLETE</sequence>
<keyword evidence="2" id="KW-1185">Reference proteome</keyword>
<dbReference type="Proteomes" id="UP001596548">
    <property type="component" value="Unassembled WGS sequence"/>
</dbReference>
<evidence type="ECO:0000313" key="1">
    <source>
        <dbReference type="EMBL" id="MFC7275702.1"/>
    </source>
</evidence>
<proteinExistence type="predicted"/>
<evidence type="ECO:0000313" key="2">
    <source>
        <dbReference type="Proteomes" id="UP001596548"/>
    </source>
</evidence>
<organism evidence="1 2">
    <name type="scientific">Paractinoplanes rhizophilus</name>
    <dbReference type="NCBI Taxonomy" id="1416877"/>
    <lineage>
        <taxon>Bacteria</taxon>
        <taxon>Bacillati</taxon>
        <taxon>Actinomycetota</taxon>
        <taxon>Actinomycetes</taxon>
        <taxon>Micromonosporales</taxon>
        <taxon>Micromonosporaceae</taxon>
        <taxon>Paractinoplanes</taxon>
    </lineage>
</organism>
<dbReference type="EMBL" id="JBHTBJ010000011">
    <property type="protein sequence ID" value="MFC7275702.1"/>
    <property type="molecule type" value="Genomic_DNA"/>
</dbReference>
<gene>
    <name evidence="1" type="ORF">ACFQS1_17070</name>
</gene>
<comment type="caution">
    <text evidence="1">The sequence shown here is derived from an EMBL/GenBank/DDBJ whole genome shotgun (WGS) entry which is preliminary data.</text>
</comment>
<dbReference type="CDD" id="cd07067">
    <property type="entry name" value="HP_PGM_like"/>
    <property type="match status" value="1"/>
</dbReference>
<dbReference type="InterPro" id="IPR029033">
    <property type="entry name" value="His_PPase_superfam"/>
</dbReference>
<dbReference type="Pfam" id="PF00300">
    <property type="entry name" value="His_Phos_1"/>
    <property type="match status" value="1"/>
</dbReference>
<name>A0ABW2HTK0_9ACTN</name>
<dbReference type="PANTHER" id="PTHR48100">
    <property type="entry name" value="BROAD-SPECIFICITY PHOSPHATASE YOR283W-RELATED"/>
    <property type="match status" value="1"/>
</dbReference>
<reference evidence="2" key="1">
    <citation type="journal article" date="2019" name="Int. J. Syst. Evol. Microbiol.">
        <title>The Global Catalogue of Microorganisms (GCM) 10K type strain sequencing project: providing services to taxonomists for standard genome sequencing and annotation.</title>
        <authorList>
            <consortium name="The Broad Institute Genomics Platform"/>
            <consortium name="The Broad Institute Genome Sequencing Center for Infectious Disease"/>
            <person name="Wu L."/>
            <person name="Ma J."/>
        </authorList>
    </citation>
    <scope>NUCLEOTIDE SEQUENCE [LARGE SCALE GENOMIC DNA]</scope>
    <source>
        <strain evidence="2">XZYJT-10</strain>
    </source>
</reference>
<dbReference type="PANTHER" id="PTHR48100:SF1">
    <property type="entry name" value="HISTIDINE PHOSPHATASE FAMILY PROTEIN-RELATED"/>
    <property type="match status" value="1"/>
</dbReference>
<dbReference type="RefSeq" id="WP_378969135.1">
    <property type="nucleotide sequence ID" value="NZ_JBHTBJ010000011.1"/>
</dbReference>
<dbReference type="SMART" id="SM00855">
    <property type="entry name" value="PGAM"/>
    <property type="match status" value="1"/>
</dbReference>
<protein>
    <submittedName>
        <fullName evidence="1">Histidine phosphatase family protein</fullName>
    </submittedName>
</protein>
<dbReference type="InterPro" id="IPR050275">
    <property type="entry name" value="PGM_Phosphatase"/>
</dbReference>
<accession>A0ABW2HTK0</accession>
<dbReference type="Gene3D" id="3.40.50.1240">
    <property type="entry name" value="Phosphoglycerate mutase-like"/>
    <property type="match status" value="1"/>
</dbReference>
<dbReference type="InterPro" id="IPR013078">
    <property type="entry name" value="His_Pase_superF_clade-1"/>
</dbReference>